<proteinExistence type="predicted"/>
<keyword evidence="2" id="KW-1185">Reference proteome</keyword>
<dbReference type="EMBL" id="CP113797">
    <property type="protein sequence ID" value="WAL60869.1"/>
    <property type="molecule type" value="Genomic_DNA"/>
</dbReference>
<gene>
    <name evidence="1" type="ORF">OXH18_02405</name>
</gene>
<reference evidence="1" key="1">
    <citation type="submission" date="2022-12" db="EMBL/GenBank/DDBJ databases">
        <title>Polyphasic identification of a Novel Hot-Spring Cyanobacterium Ocullathermofonsia sinensis gen nov. sp. nov. and Genomic Insights on its Adaptations to the Thermal Habitat.</title>
        <authorList>
            <person name="Daroch M."/>
            <person name="Tang J."/>
            <person name="Jiang Y."/>
        </authorList>
    </citation>
    <scope>NUCLEOTIDE SEQUENCE</scope>
    <source>
        <strain evidence="1">PKUAC-SCTA174</strain>
    </source>
</reference>
<organism evidence="1 2">
    <name type="scientific">Thermocoleostomius sinensis A174</name>
    <dbReference type="NCBI Taxonomy" id="2016057"/>
    <lineage>
        <taxon>Bacteria</taxon>
        <taxon>Bacillati</taxon>
        <taxon>Cyanobacteriota</taxon>
        <taxon>Cyanophyceae</taxon>
        <taxon>Oculatellales</taxon>
        <taxon>Oculatellaceae</taxon>
        <taxon>Thermocoleostomius</taxon>
    </lineage>
</organism>
<evidence type="ECO:0000313" key="1">
    <source>
        <dbReference type="EMBL" id="WAL60869.1"/>
    </source>
</evidence>
<name>A0A9E8ZFH8_9CYAN</name>
<dbReference type="KEGG" id="tsin:OXH18_02405"/>
<dbReference type="RefSeq" id="WP_268610825.1">
    <property type="nucleotide sequence ID" value="NZ_CP113797.1"/>
</dbReference>
<dbReference type="Proteomes" id="UP001163152">
    <property type="component" value="Chromosome"/>
</dbReference>
<protein>
    <submittedName>
        <fullName evidence="1">Uncharacterized protein</fullName>
    </submittedName>
</protein>
<dbReference type="AlphaFoldDB" id="A0A9E8ZFH8"/>
<sequence length="95" mass="10669">MPKRFTIGPLGEHDDHWLTVWAALIGKSKAALATSIVGLRVKQNKESILELLEYSAKHRGMTADELFNALLTNPRFLEDNPIAESDEEDEFSSSR</sequence>
<evidence type="ECO:0000313" key="2">
    <source>
        <dbReference type="Proteomes" id="UP001163152"/>
    </source>
</evidence>
<accession>A0A9E8ZFH8</accession>